<organism evidence="4 5">
    <name type="scientific">Acidiphilium acidophilum</name>
    <name type="common">Thiobacillus acidophilus</name>
    <dbReference type="NCBI Taxonomy" id="76588"/>
    <lineage>
        <taxon>Bacteria</taxon>
        <taxon>Pseudomonadati</taxon>
        <taxon>Pseudomonadota</taxon>
        <taxon>Alphaproteobacteria</taxon>
        <taxon>Acetobacterales</taxon>
        <taxon>Acidocellaceae</taxon>
        <taxon>Acidiphilium</taxon>
    </lineage>
</organism>
<dbReference type="RefSeq" id="WP_319614726.1">
    <property type="nucleotide sequence ID" value="NZ_JAWXYB010000018.1"/>
</dbReference>
<dbReference type="SUPFAM" id="SSF46689">
    <property type="entry name" value="Homeodomain-like"/>
    <property type="match status" value="1"/>
</dbReference>
<name>A0AAW9DRK8_ACIAO</name>
<evidence type="ECO:0000256" key="2">
    <source>
        <dbReference type="PROSITE-ProRule" id="PRU00335"/>
    </source>
</evidence>
<feature type="DNA-binding region" description="H-T-H motif" evidence="2">
    <location>
        <begin position="41"/>
        <end position="60"/>
    </location>
</feature>
<dbReference type="AlphaFoldDB" id="A0AAW9DRK8"/>
<reference evidence="4 5" key="1">
    <citation type="submission" date="2023-11" db="EMBL/GenBank/DDBJ databases">
        <title>MicrobeMod: A computational toolkit for identifying prokaryotic methylation and restriction-modification with nanopore sequencing.</title>
        <authorList>
            <person name="Crits-Christoph A."/>
            <person name="Kang S.C."/>
            <person name="Lee H."/>
            <person name="Ostrov N."/>
        </authorList>
    </citation>
    <scope>NUCLEOTIDE SEQUENCE [LARGE SCALE GENOMIC DNA]</scope>
    <source>
        <strain evidence="4 5">DSMZ 700</strain>
    </source>
</reference>
<dbReference type="PRINTS" id="PR00455">
    <property type="entry name" value="HTHTETR"/>
</dbReference>
<dbReference type="InterPro" id="IPR050109">
    <property type="entry name" value="HTH-type_TetR-like_transc_reg"/>
</dbReference>
<proteinExistence type="predicted"/>
<dbReference type="PANTHER" id="PTHR30055:SF200">
    <property type="entry name" value="HTH-TYPE TRANSCRIPTIONAL REPRESSOR BDCR"/>
    <property type="match status" value="1"/>
</dbReference>
<dbReference type="Pfam" id="PF00440">
    <property type="entry name" value="TetR_N"/>
    <property type="match status" value="1"/>
</dbReference>
<feature type="domain" description="HTH tetR-type" evidence="3">
    <location>
        <begin position="18"/>
        <end position="78"/>
    </location>
</feature>
<evidence type="ECO:0000259" key="3">
    <source>
        <dbReference type="PROSITE" id="PS50977"/>
    </source>
</evidence>
<comment type="caution">
    <text evidence="4">The sequence shown here is derived from an EMBL/GenBank/DDBJ whole genome shotgun (WGS) entry which is preliminary data.</text>
</comment>
<evidence type="ECO:0000256" key="1">
    <source>
        <dbReference type="ARBA" id="ARBA00023125"/>
    </source>
</evidence>
<dbReference type="InterPro" id="IPR009057">
    <property type="entry name" value="Homeodomain-like_sf"/>
</dbReference>
<dbReference type="InterPro" id="IPR036271">
    <property type="entry name" value="Tet_transcr_reg_TetR-rel_C_sf"/>
</dbReference>
<protein>
    <submittedName>
        <fullName evidence="4">TetR/AcrR family transcriptional regulator</fullName>
    </submittedName>
</protein>
<dbReference type="Proteomes" id="UP001279553">
    <property type="component" value="Unassembled WGS sequence"/>
</dbReference>
<gene>
    <name evidence="4" type="ORF">SIL87_13835</name>
</gene>
<dbReference type="SUPFAM" id="SSF48498">
    <property type="entry name" value="Tetracyclin repressor-like, C-terminal domain"/>
    <property type="match status" value="1"/>
</dbReference>
<dbReference type="PROSITE" id="PS50977">
    <property type="entry name" value="HTH_TETR_2"/>
    <property type="match status" value="1"/>
</dbReference>
<dbReference type="Gene3D" id="1.10.357.10">
    <property type="entry name" value="Tetracycline Repressor, domain 2"/>
    <property type="match status" value="1"/>
</dbReference>
<sequence>MSKMKAALLLKSAEPIAASPQSRILDVARELFCRDGIHATGIDRILAAAGASKMTLYARYGSKDALLRAVLTEEGTDWRQRFFARLDAAGADPLAQLRAIVPALGDWFSGGKFYGCAFMNAVSEHRKDEVWLREMAAAHHREILARLATIATMAGSAEPAVLARQLLLLIDGTIAALMVSGDPTVLDIARRNLDAILNSTEHQSRSA</sequence>
<evidence type="ECO:0000313" key="4">
    <source>
        <dbReference type="EMBL" id="MDX5931844.1"/>
    </source>
</evidence>
<accession>A0AAW9DRK8</accession>
<evidence type="ECO:0000313" key="5">
    <source>
        <dbReference type="Proteomes" id="UP001279553"/>
    </source>
</evidence>
<dbReference type="GO" id="GO:0003700">
    <property type="term" value="F:DNA-binding transcription factor activity"/>
    <property type="evidence" value="ECO:0007669"/>
    <property type="project" value="TreeGrafter"/>
</dbReference>
<keyword evidence="1 2" id="KW-0238">DNA-binding</keyword>
<dbReference type="GO" id="GO:0000976">
    <property type="term" value="F:transcription cis-regulatory region binding"/>
    <property type="evidence" value="ECO:0007669"/>
    <property type="project" value="TreeGrafter"/>
</dbReference>
<dbReference type="EMBL" id="JAWXYB010000018">
    <property type="protein sequence ID" value="MDX5931844.1"/>
    <property type="molecule type" value="Genomic_DNA"/>
</dbReference>
<dbReference type="InterPro" id="IPR001647">
    <property type="entry name" value="HTH_TetR"/>
</dbReference>
<dbReference type="PANTHER" id="PTHR30055">
    <property type="entry name" value="HTH-TYPE TRANSCRIPTIONAL REGULATOR RUTR"/>
    <property type="match status" value="1"/>
</dbReference>
<keyword evidence="5" id="KW-1185">Reference proteome</keyword>